<dbReference type="EMBL" id="AMCI01001706">
    <property type="protein sequence ID" value="EJX04732.1"/>
    <property type="molecule type" value="Genomic_DNA"/>
</dbReference>
<gene>
    <name evidence="1" type="ORF">EVA_07162</name>
</gene>
<protein>
    <submittedName>
        <fullName evidence="1">Uncharacterized protein</fullName>
    </submittedName>
</protein>
<comment type="caution">
    <text evidence="1">The sequence shown here is derived from an EMBL/GenBank/DDBJ whole genome shotgun (WGS) entry which is preliminary data.</text>
</comment>
<dbReference type="AlphaFoldDB" id="J9GBN7"/>
<name>J9GBN7_9ZZZZ</name>
<organism evidence="1">
    <name type="scientific">gut metagenome</name>
    <dbReference type="NCBI Taxonomy" id="749906"/>
    <lineage>
        <taxon>unclassified sequences</taxon>
        <taxon>metagenomes</taxon>
        <taxon>organismal metagenomes</taxon>
    </lineage>
</organism>
<proteinExistence type="predicted"/>
<accession>J9GBN7</accession>
<evidence type="ECO:0000313" key="1">
    <source>
        <dbReference type="EMBL" id="EJX04732.1"/>
    </source>
</evidence>
<reference evidence="1" key="1">
    <citation type="journal article" date="2012" name="PLoS ONE">
        <title>Gene sets for utilization of primary and secondary nutrition supplies in the distal gut of endangered iberian lynx.</title>
        <authorList>
            <person name="Alcaide M."/>
            <person name="Messina E."/>
            <person name="Richter M."/>
            <person name="Bargiela R."/>
            <person name="Peplies J."/>
            <person name="Huws S.A."/>
            <person name="Newbold C.J."/>
            <person name="Golyshin P.N."/>
            <person name="Simon M.A."/>
            <person name="Lopez G."/>
            <person name="Yakimov M.M."/>
            <person name="Ferrer M."/>
        </authorList>
    </citation>
    <scope>NUCLEOTIDE SEQUENCE</scope>
</reference>
<sequence>MKRLIQLVKIIGILRSLRGNRYLGRDDFVFFNINCWLLTRGRRVCPVHNFPKVIRF</sequence>